<accession>A0A1E8B5F2</accession>
<evidence type="ECO:0000313" key="5">
    <source>
        <dbReference type="Proteomes" id="UP000190696"/>
    </source>
</evidence>
<dbReference type="AlphaFoldDB" id="A0A1E8B5F2"/>
<evidence type="ECO:0000313" key="1">
    <source>
        <dbReference type="EMBL" id="OFD77127.1"/>
    </source>
</evidence>
<dbReference type="EMBL" id="SZOD01001465">
    <property type="protein sequence ID" value="TKI76193.1"/>
    <property type="molecule type" value="Genomic_DNA"/>
</dbReference>
<proteinExistence type="predicted"/>
<dbReference type="Proteomes" id="UP000175706">
    <property type="component" value="Unassembled WGS sequence"/>
</dbReference>
<dbReference type="Proteomes" id="UP000305524">
    <property type="component" value="Unassembled WGS sequence"/>
</dbReference>
<dbReference type="RefSeq" id="WP_000432338.1">
    <property type="nucleotide sequence ID" value="NZ_CP036135.1"/>
</dbReference>
<dbReference type="PATRIC" id="fig|86662.25.peg.3373"/>
<sequence>MENTVKEIIDDLEYLFRNGEIGMEVSNPAYYQRFCKVLDATEMRYDLHIHEYDEDSLVVKLV</sequence>
<evidence type="ECO:0000313" key="2">
    <source>
        <dbReference type="EMBL" id="OOR03115.1"/>
    </source>
</evidence>
<organism evidence="1 4">
    <name type="scientific">Bacillus mycoides</name>
    <dbReference type="NCBI Taxonomy" id="1405"/>
    <lineage>
        <taxon>Bacteria</taxon>
        <taxon>Bacillati</taxon>
        <taxon>Bacillota</taxon>
        <taxon>Bacilli</taxon>
        <taxon>Bacillales</taxon>
        <taxon>Bacillaceae</taxon>
        <taxon>Bacillus</taxon>
        <taxon>Bacillus cereus group</taxon>
    </lineage>
</organism>
<reference evidence="1 4" key="1">
    <citation type="submission" date="2016-05" db="EMBL/GenBank/DDBJ databases">
        <title>Bacillus thuringiensis and Bacillus weihenstephanensis as novel biocontrol agents of wilt causing Verticillium species.</title>
        <authorList>
            <person name="Hollensteiner J."/>
            <person name="Wemheuer F."/>
            <person name="Harting R."/>
            <person name="Kolarzyk A."/>
            <person name="Diaz-Valerio S."/>
            <person name="Poehlein A."/>
            <person name="Brzuszkiewicz E."/>
            <person name="Nesemann K."/>
            <person name="Braus-Stromeyer S."/>
            <person name="Braus G."/>
            <person name="Daniel R."/>
            <person name="Liesegang H."/>
        </authorList>
    </citation>
    <scope>NUCLEOTIDE SEQUENCE [LARGE SCALE GENOMIC DNA]</scope>
    <source>
        <strain evidence="1 4">GOE8</strain>
    </source>
</reference>
<dbReference type="EMBL" id="MUAI01000059">
    <property type="protein sequence ID" value="OOR03115.1"/>
    <property type="molecule type" value="Genomic_DNA"/>
</dbReference>
<comment type="caution">
    <text evidence="1">The sequence shown here is derived from an EMBL/GenBank/DDBJ whole genome shotgun (WGS) entry which is preliminary data.</text>
</comment>
<evidence type="ECO:0000313" key="3">
    <source>
        <dbReference type="EMBL" id="TKI76193.1"/>
    </source>
</evidence>
<reference evidence="3 6" key="3">
    <citation type="journal article" date="2019" name="Environ. Microbiol.">
        <title>An active ?-lactamase is a part of an orchestrated cell wall stress resistance network of Bacillus subtilis and related rhizosphere species.</title>
        <authorList>
            <person name="Bucher T."/>
            <person name="Keren-Paz A."/>
            <person name="Hausser J."/>
            <person name="Olender T."/>
            <person name="Cytryn E."/>
            <person name="Kolodkin-Gal I."/>
        </authorList>
    </citation>
    <scope>NUCLEOTIDE SEQUENCE [LARGE SCALE GENOMIC DNA]</scope>
    <source>
        <strain evidence="3 6">I186</strain>
    </source>
</reference>
<protein>
    <submittedName>
        <fullName evidence="1">Uncharacterized protein</fullName>
    </submittedName>
</protein>
<dbReference type="EMBL" id="LXLT01000044">
    <property type="protein sequence ID" value="OFD77127.1"/>
    <property type="molecule type" value="Genomic_DNA"/>
</dbReference>
<name>A0A1E8B5F2_BACMY</name>
<evidence type="ECO:0000313" key="6">
    <source>
        <dbReference type="Proteomes" id="UP000305524"/>
    </source>
</evidence>
<evidence type="ECO:0000313" key="4">
    <source>
        <dbReference type="Proteomes" id="UP000175706"/>
    </source>
</evidence>
<gene>
    <name evidence="2" type="ORF">BW900_28755</name>
    <name evidence="1" type="ORF">BWGOE8_32950</name>
    <name evidence="3" type="ORF">FC701_35435</name>
</gene>
<reference evidence="2 5" key="2">
    <citation type="submission" date="2017-01" db="EMBL/GenBank/DDBJ databases">
        <title>Bacillus cereus isolates.</title>
        <authorList>
            <person name="Beno S.M."/>
        </authorList>
    </citation>
    <scope>NUCLEOTIDE SEQUENCE [LARGE SCALE GENOMIC DNA]</scope>
    <source>
        <strain evidence="2 5">FSL W7-1108</strain>
    </source>
</reference>
<dbReference type="Proteomes" id="UP000190696">
    <property type="component" value="Unassembled WGS sequence"/>
</dbReference>